<evidence type="ECO:0000259" key="6">
    <source>
        <dbReference type="Pfam" id="PF02754"/>
    </source>
</evidence>
<dbReference type="PANTHER" id="PTHR43255:SF1">
    <property type="entry name" value="IRON-SULFUR-BINDING OXIDOREDUCTASE FADF-RELATED"/>
    <property type="match status" value="1"/>
</dbReference>
<evidence type="ECO:0000256" key="2">
    <source>
        <dbReference type="ARBA" id="ARBA00022723"/>
    </source>
</evidence>
<dbReference type="PANTHER" id="PTHR43255">
    <property type="entry name" value="IRON-SULFUR-BINDING OXIDOREDUCTASE FADF-RELATED-RELATED"/>
    <property type="match status" value="1"/>
</dbReference>
<feature type="domain" description="Cysteine-rich" evidence="6">
    <location>
        <begin position="1"/>
        <end position="80"/>
    </location>
</feature>
<dbReference type="GO" id="GO:0046872">
    <property type="term" value="F:metal ion binding"/>
    <property type="evidence" value="ECO:0007669"/>
    <property type="project" value="UniProtKB-KW"/>
</dbReference>
<dbReference type="Pfam" id="PF02754">
    <property type="entry name" value="CCG"/>
    <property type="match status" value="2"/>
</dbReference>
<protein>
    <recommendedName>
        <fullName evidence="6">Cysteine-rich domain-containing protein</fullName>
    </recommendedName>
</protein>
<sequence length="237" mass="27128">YFIGCTSNYRQKSLRDSTLRFLKKAGIDFTLIDEHCCTSPMIRTGQLSIVDEYMKYNVDRIKNTGATKVITSCAGCYKTLTNDFERFGNDLGLEIYHSLELVKRLLDEKKIEFKSEYNKTVTYHDPCHLGRHMGVYELPRDIYIQIPGLNLVEMKRNRNFAWCCGAGGGVKIGYPEWALEISKERLEEAKETGATVITSTCPFCKTNLSDATVHFNFDFKVLDLMEILDQIDINVLS</sequence>
<evidence type="ECO:0000256" key="4">
    <source>
        <dbReference type="ARBA" id="ARBA00023004"/>
    </source>
</evidence>
<dbReference type="GO" id="GO:0016491">
    <property type="term" value="F:oxidoreductase activity"/>
    <property type="evidence" value="ECO:0007669"/>
    <property type="project" value="UniProtKB-KW"/>
</dbReference>
<reference evidence="7" key="1">
    <citation type="journal article" date="2014" name="Front. Microbiol.">
        <title>High frequency of phylogenetically diverse reductive dehalogenase-homologous genes in deep subseafloor sedimentary metagenomes.</title>
        <authorList>
            <person name="Kawai M."/>
            <person name="Futagami T."/>
            <person name="Toyoda A."/>
            <person name="Takaki Y."/>
            <person name="Nishi S."/>
            <person name="Hori S."/>
            <person name="Arai W."/>
            <person name="Tsubouchi T."/>
            <person name="Morono Y."/>
            <person name="Uchiyama I."/>
            <person name="Ito T."/>
            <person name="Fujiyama A."/>
            <person name="Inagaki F."/>
            <person name="Takami H."/>
        </authorList>
    </citation>
    <scope>NUCLEOTIDE SEQUENCE</scope>
    <source>
        <strain evidence="7">Expedition CK06-06</strain>
    </source>
</reference>
<accession>X1BL13</accession>
<feature type="non-terminal residue" evidence="7">
    <location>
        <position position="1"/>
    </location>
</feature>
<evidence type="ECO:0000256" key="5">
    <source>
        <dbReference type="ARBA" id="ARBA00023014"/>
    </source>
</evidence>
<keyword evidence="2" id="KW-0479">Metal-binding</keyword>
<keyword evidence="1" id="KW-0004">4Fe-4S</keyword>
<name>X1BL13_9ZZZZ</name>
<evidence type="ECO:0000256" key="1">
    <source>
        <dbReference type="ARBA" id="ARBA00022485"/>
    </source>
</evidence>
<keyword evidence="5" id="KW-0411">Iron-sulfur</keyword>
<comment type="caution">
    <text evidence="7">The sequence shown here is derived from an EMBL/GenBank/DDBJ whole genome shotgun (WGS) entry which is preliminary data.</text>
</comment>
<gene>
    <name evidence="7" type="ORF">S01H4_39085</name>
</gene>
<dbReference type="InterPro" id="IPR051460">
    <property type="entry name" value="HdrC_iron-sulfur_subunit"/>
</dbReference>
<organism evidence="7">
    <name type="scientific">marine sediment metagenome</name>
    <dbReference type="NCBI Taxonomy" id="412755"/>
    <lineage>
        <taxon>unclassified sequences</taxon>
        <taxon>metagenomes</taxon>
        <taxon>ecological metagenomes</taxon>
    </lineage>
</organism>
<proteinExistence type="predicted"/>
<keyword evidence="4" id="KW-0408">Iron</keyword>
<dbReference type="EMBL" id="BART01021135">
    <property type="protein sequence ID" value="GAG96574.1"/>
    <property type="molecule type" value="Genomic_DNA"/>
</dbReference>
<feature type="domain" description="Cysteine-rich" evidence="6">
    <location>
        <begin position="121"/>
        <end position="208"/>
    </location>
</feature>
<dbReference type="GO" id="GO:0051539">
    <property type="term" value="F:4 iron, 4 sulfur cluster binding"/>
    <property type="evidence" value="ECO:0007669"/>
    <property type="project" value="UniProtKB-KW"/>
</dbReference>
<dbReference type="AlphaFoldDB" id="X1BL13"/>
<keyword evidence="3" id="KW-0560">Oxidoreductase</keyword>
<dbReference type="GO" id="GO:0005886">
    <property type="term" value="C:plasma membrane"/>
    <property type="evidence" value="ECO:0007669"/>
    <property type="project" value="TreeGrafter"/>
</dbReference>
<evidence type="ECO:0000313" key="7">
    <source>
        <dbReference type="EMBL" id="GAG96574.1"/>
    </source>
</evidence>
<dbReference type="InterPro" id="IPR004017">
    <property type="entry name" value="Cys_rich_dom"/>
</dbReference>
<evidence type="ECO:0000256" key="3">
    <source>
        <dbReference type="ARBA" id="ARBA00023002"/>
    </source>
</evidence>